<keyword evidence="4" id="KW-0274">FAD</keyword>
<keyword evidence="5" id="KW-0732">Signal</keyword>
<dbReference type="Gene3D" id="3.90.660.10">
    <property type="match status" value="1"/>
</dbReference>
<evidence type="ECO:0000259" key="6">
    <source>
        <dbReference type="Pfam" id="PF01593"/>
    </source>
</evidence>
<evidence type="ECO:0000256" key="1">
    <source>
        <dbReference type="ARBA" id="ARBA00001974"/>
    </source>
</evidence>
<dbReference type="InterPro" id="IPR002937">
    <property type="entry name" value="Amino_oxidase"/>
</dbReference>
<dbReference type="PANTHER" id="PTHR10742:SF313">
    <property type="entry name" value="AMINE OXIDASE"/>
    <property type="match status" value="1"/>
</dbReference>
<evidence type="ECO:0000256" key="4">
    <source>
        <dbReference type="RuleBase" id="RU362067"/>
    </source>
</evidence>
<dbReference type="Pfam" id="PF01593">
    <property type="entry name" value="Amino_oxidase"/>
    <property type="match status" value="1"/>
</dbReference>
<keyword evidence="4" id="KW-0285">Flavoprotein</keyword>
<dbReference type="PANTHER" id="PTHR10742">
    <property type="entry name" value="FLAVIN MONOAMINE OXIDASE"/>
    <property type="match status" value="1"/>
</dbReference>
<evidence type="ECO:0000256" key="5">
    <source>
        <dbReference type="SAM" id="SignalP"/>
    </source>
</evidence>
<sequence>MPPVYRALLSSWLLALGLLAVVCPGSSALSVDDKEGRRHPTGHGSVLILGGGVAGVIAARTLHERGITNFKIVEARGELGGRLFSQTFGAPGREVTLEMGANWIQGTQTDDGPANPIWTLAQKHNLSTHFNDWFGSISTYDSTGAVDYLDVFNDAGDAYGELTVAAGARVDRSLVDGTARTGYSLIKSNARTPHAMASEYYQFDWEYAQTPEESSWIASSWGNNFTYNTDQGGFGDDNQMSLDQRGFKHFIQTEAAEFLQPHQVLLNATVRNITYSSSGVSVRLADGQTLKADYAICTFSLGVLQHDDVIFDPPLPGWKQEAIQSMVMATYTKIFLQFPEKFWFDSEMALYADLERGRYPVWQSLDHENFFPGSGIVFVTVTGDYSLRIEALSDETVQDEVMGVLRSMLPNVTVPDPVAFHFPRWASDPLYRGSYSNWPSSFFSQHHENLRATVDHRLWFAGEATSQKYFGFLHGAYYEGQDVGKKVAKCIKGPECDELKHVAEVTNAQPYII</sequence>
<dbReference type="GO" id="GO:0016491">
    <property type="term" value="F:oxidoreductase activity"/>
    <property type="evidence" value="ECO:0007669"/>
    <property type="project" value="UniProtKB-KW"/>
</dbReference>
<dbReference type="InterPro" id="IPR001613">
    <property type="entry name" value="Flavin_amine_oxidase"/>
</dbReference>
<organism evidence="7 8">
    <name type="scientific">Lentinus brumalis</name>
    <dbReference type="NCBI Taxonomy" id="2498619"/>
    <lineage>
        <taxon>Eukaryota</taxon>
        <taxon>Fungi</taxon>
        <taxon>Dikarya</taxon>
        <taxon>Basidiomycota</taxon>
        <taxon>Agaricomycotina</taxon>
        <taxon>Agaricomycetes</taxon>
        <taxon>Polyporales</taxon>
        <taxon>Polyporaceae</taxon>
        <taxon>Lentinus</taxon>
    </lineage>
</organism>
<feature type="domain" description="Amine oxidase" evidence="6">
    <location>
        <begin position="53"/>
        <end position="482"/>
    </location>
</feature>
<protein>
    <recommendedName>
        <fullName evidence="4">Amine oxidase</fullName>
        <ecNumber evidence="4">1.4.3.-</ecNumber>
    </recommendedName>
</protein>
<dbReference type="EC" id="1.4.3.-" evidence="4"/>
<accession>A0A371CXG5</accession>
<reference evidence="7 8" key="1">
    <citation type="journal article" date="2018" name="Biotechnol. Biofuels">
        <title>Integrative visual omics of the white-rot fungus Polyporus brumalis exposes the biotechnological potential of its oxidative enzymes for delignifying raw plant biomass.</title>
        <authorList>
            <person name="Miyauchi S."/>
            <person name="Rancon A."/>
            <person name="Drula E."/>
            <person name="Hage H."/>
            <person name="Chaduli D."/>
            <person name="Favel A."/>
            <person name="Grisel S."/>
            <person name="Henrissat B."/>
            <person name="Herpoel-Gimbert I."/>
            <person name="Ruiz-Duenas F.J."/>
            <person name="Chevret D."/>
            <person name="Hainaut M."/>
            <person name="Lin J."/>
            <person name="Wang M."/>
            <person name="Pangilinan J."/>
            <person name="Lipzen A."/>
            <person name="Lesage-Meessen L."/>
            <person name="Navarro D."/>
            <person name="Riley R."/>
            <person name="Grigoriev I.V."/>
            <person name="Zhou S."/>
            <person name="Raouche S."/>
            <person name="Rosso M.N."/>
        </authorList>
    </citation>
    <scope>NUCLEOTIDE SEQUENCE [LARGE SCALE GENOMIC DNA]</scope>
    <source>
        <strain evidence="7 8">BRFM 1820</strain>
    </source>
</reference>
<evidence type="ECO:0000256" key="3">
    <source>
        <dbReference type="PIRSR" id="PIRSR601613-1"/>
    </source>
</evidence>
<dbReference type="AlphaFoldDB" id="A0A371CXG5"/>
<evidence type="ECO:0000313" key="7">
    <source>
        <dbReference type="EMBL" id="RDX44967.1"/>
    </source>
</evidence>
<dbReference type="Proteomes" id="UP000256964">
    <property type="component" value="Unassembled WGS sequence"/>
</dbReference>
<dbReference type="SUPFAM" id="SSF54373">
    <property type="entry name" value="FAD-linked reductases, C-terminal domain"/>
    <property type="match status" value="1"/>
</dbReference>
<keyword evidence="8" id="KW-1185">Reference proteome</keyword>
<feature type="binding site" evidence="3">
    <location>
        <position position="270"/>
    </location>
    <ligand>
        <name>FAD</name>
        <dbReference type="ChEBI" id="CHEBI:57692"/>
    </ligand>
</feature>
<keyword evidence="2 4" id="KW-0560">Oxidoreductase</keyword>
<feature type="chain" id="PRO_5016876577" description="Amine oxidase" evidence="5">
    <location>
        <begin position="29"/>
        <end position="513"/>
    </location>
</feature>
<comment type="similarity">
    <text evidence="4">Belongs to the flavin monoamine oxidase family.</text>
</comment>
<dbReference type="STRING" id="139420.A0A371CXG5"/>
<dbReference type="SUPFAM" id="SSF51905">
    <property type="entry name" value="FAD/NAD(P)-binding domain"/>
    <property type="match status" value="1"/>
</dbReference>
<gene>
    <name evidence="7" type="ORF">OH76DRAFT_1032007</name>
</gene>
<dbReference type="GO" id="GO:0006598">
    <property type="term" value="P:polyamine catabolic process"/>
    <property type="evidence" value="ECO:0007669"/>
    <property type="project" value="TreeGrafter"/>
</dbReference>
<dbReference type="EMBL" id="KZ857443">
    <property type="protein sequence ID" value="RDX44967.1"/>
    <property type="molecule type" value="Genomic_DNA"/>
</dbReference>
<dbReference type="PRINTS" id="PR00757">
    <property type="entry name" value="AMINEOXDASEF"/>
</dbReference>
<feature type="signal peptide" evidence="5">
    <location>
        <begin position="1"/>
        <end position="28"/>
    </location>
</feature>
<evidence type="ECO:0000313" key="8">
    <source>
        <dbReference type="Proteomes" id="UP000256964"/>
    </source>
</evidence>
<dbReference type="InterPro" id="IPR050281">
    <property type="entry name" value="Flavin_monoamine_oxidase"/>
</dbReference>
<proteinExistence type="inferred from homology"/>
<dbReference type="InterPro" id="IPR036188">
    <property type="entry name" value="FAD/NAD-bd_sf"/>
</dbReference>
<feature type="binding site" evidence="3">
    <location>
        <begin position="74"/>
        <end position="75"/>
    </location>
    <ligand>
        <name>FAD</name>
        <dbReference type="ChEBI" id="CHEBI:57692"/>
    </ligand>
</feature>
<evidence type="ECO:0000256" key="2">
    <source>
        <dbReference type="ARBA" id="ARBA00023002"/>
    </source>
</evidence>
<dbReference type="Gene3D" id="3.50.50.60">
    <property type="entry name" value="FAD/NAD(P)-binding domain"/>
    <property type="match status" value="1"/>
</dbReference>
<comment type="cofactor">
    <cofactor evidence="1 4">
        <name>FAD</name>
        <dbReference type="ChEBI" id="CHEBI:57692"/>
    </cofactor>
</comment>
<dbReference type="OrthoDB" id="5046242at2759"/>
<name>A0A371CXG5_9APHY</name>